<proteinExistence type="predicted"/>
<dbReference type="AlphaFoldDB" id="A0A0E0KXB1"/>
<keyword evidence="1" id="KW-0175">Coiled coil</keyword>
<reference evidence="2" key="2">
    <citation type="submission" date="2018-05" db="EMBL/GenBank/DDBJ databases">
        <title>OpunRS2 (Oryza punctata Reference Sequence Version 2).</title>
        <authorList>
            <person name="Zhang J."/>
            <person name="Kudrna D."/>
            <person name="Lee S."/>
            <person name="Talag J."/>
            <person name="Welchert J."/>
            <person name="Wing R.A."/>
        </authorList>
    </citation>
    <scope>NUCLEOTIDE SEQUENCE [LARGE SCALE GENOMIC DNA]</scope>
</reference>
<feature type="coiled-coil region" evidence="1">
    <location>
        <begin position="170"/>
        <end position="197"/>
    </location>
</feature>
<keyword evidence="3" id="KW-1185">Reference proteome</keyword>
<accession>A0A0E0KXB1</accession>
<dbReference type="EnsemblPlants" id="OPUNC04G28410.2">
    <property type="protein sequence ID" value="OPUNC04G28410.2"/>
    <property type="gene ID" value="OPUNC04G28410"/>
</dbReference>
<protein>
    <submittedName>
        <fullName evidence="2">Uncharacterized protein</fullName>
    </submittedName>
</protein>
<evidence type="ECO:0000313" key="2">
    <source>
        <dbReference type="EnsemblPlants" id="OPUNC04G28410.2"/>
    </source>
</evidence>
<dbReference type="PANTHER" id="PTHR35770">
    <property type="entry name" value="U2 SMALL NUCLEAR RIBONUCLEOPROTEIN AUXILIARY FACTOR-LIKE PROTEIN"/>
    <property type="match status" value="1"/>
</dbReference>
<dbReference type="OMA" id="AFKSKQH"/>
<dbReference type="Proteomes" id="UP000026962">
    <property type="component" value="Chromosome 4"/>
</dbReference>
<reference evidence="2" key="1">
    <citation type="submission" date="2015-04" db="UniProtKB">
        <authorList>
            <consortium name="EnsemblPlants"/>
        </authorList>
    </citation>
    <scope>IDENTIFICATION</scope>
</reference>
<dbReference type="STRING" id="4537.A0A0E0KXB1"/>
<dbReference type="eggNOG" id="ENOG502RXHS">
    <property type="taxonomic scope" value="Eukaryota"/>
</dbReference>
<organism evidence="2">
    <name type="scientific">Oryza punctata</name>
    <name type="common">Red rice</name>
    <dbReference type="NCBI Taxonomy" id="4537"/>
    <lineage>
        <taxon>Eukaryota</taxon>
        <taxon>Viridiplantae</taxon>
        <taxon>Streptophyta</taxon>
        <taxon>Embryophyta</taxon>
        <taxon>Tracheophyta</taxon>
        <taxon>Spermatophyta</taxon>
        <taxon>Magnoliopsida</taxon>
        <taxon>Liliopsida</taxon>
        <taxon>Poales</taxon>
        <taxon>Poaceae</taxon>
        <taxon>BOP clade</taxon>
        <taxon>Oryzoideae</taxon>
        <taxon>Oryzeae</taxon>
        <taxon>Oryzinae</taxon>
        <taxon>Oryza</taxon>
    </lineage>
</organism>
<dbReference type="PANTHER" id="PTHR35770:SF1">
    <property type="entry name" value="U2 SMALL NUCLEAR RIBONUCLEOPROTEIN AUXILIARY FACTOR-LIKE PROTEIN"/>
    <property type="match status" value="1"/>
</dbReference>
<sequence>MDTFGSVFGEAKPPVAMRMRPVLFHAHAHAHAHLRLVATDLHSLAWERSLSLADIDDLVSSPPSPKPIPPLISNHIVLFQRDDVGIGGSCSDFLEYLKSCLSSGEVNLLFAHQPNSLPGLDRVHLVATKAKGLPRITISLNTLTHSALNDLIANFSLSLYAAFRTTQDHASREQERASKLMETLSSEKEKNEIMQKQLEALSFLDKRKATKPKLVANQVPSVSDVTQGSDQVIVPAEQQTPGQECEELCCKILRKMLKNTESTDEPEKIFLPAVALASSPQGEGMNNIRHSMVSFQDSLFLCDMMFTLVLLNVHGAGLRQVVTRLVSGLSRSCMLLDCLIHD</sequence>
<evidence type="ECO:0000313" key="3">
    <source>
        <dbReference type="Proteomes" id="UP000026962"/>
    </source>
</evidence>
<evidence type="ECO:0000256" key="1">
    <source>
        <dbReference type="SAM" id="Coils"/>
    </source>
</evidence>
<dbReference type="Gramene" id="OPUNC04G28410.2">
    <property type="protein sequence ID" value="OPUNC04G28410.2"/>
    <property type="gene ID" value="OPUNC04G28410"/>
</dbReference>
<name>A0A0E0KXB1_ORYPU</name>